<dbReference type="Pfam" id="PF04954">
    <property type="entry name" value="SIP"/>
    <property type="match status" value="1"/>
</dbReference>
<evidence type="ECO:0000313" key="3">
    <source>
        <dbReference type="Proteomes" id="UP000527616"/>
    </source>
</evidence>
<dbReference type="AlphaFoldDB" id="A0A7Z0D986"/>
<dbReference type="InterPro" id="IPR013113">
    <property type="entry name" value="SIP_FAD-bd"/>
</dbReference>
<dbReference type="Pfam" id="PF08021">
    <property type="entry name" value="FAD_binding_9"/>
    <property type="match status" value="1"/>
</dbReference>
<dbReference type="PANTHER" id="PTHR30157">
    <property type="entry name" value="FERRIC REDUCTASE, NADPH-DEPENDENT"/>
    <property type="match status" value="1"/>
</dbReference>
<dbReference type="Gene3D" id="3.40.50.80">
    <property type="entry name" value="Nucleotide-binding domain of ferredoxin-NADP reductase (FNR) module"/>
    <property type="match status" value="1"/>
</dbReference>
<name>A0A7Z0D986_9ACTN</name>
<dbReference type="InterPro" id="IPR039374">
    <property type="entry name" value="SIP_fam"/>
</dbReference>
<dbReference type="RefSeq" id="WP_179445158.1">
    <property type="nucleotide sequence ID" value="NZ_JACBZS010000001.1"/>
</dbReference>
<reference evidence="2 3" key="1">
    <citation type="submission" date="2020-07" db="EMBL/GenBank/DDBJ databases">
        <title>Sequencing the genomes of 1000 actinobacteria strains.</title>
        <authorList>
            <person name="Klenk H.-P."/>
        </authorList>
    </citation>
    <scope>NUCLEOTIDE SEQUENCE [LARGE SCALE GENOMIC DNA]</scope>
    <source>
        <strain evidence="2 3">DSM 103164</strain>
    </source>
</reference>
<dbReference type="CDD" id="cd06193">
    <property type="entry name" value="siderophore_interacting"/>
    <property type="match status" value="1"/>
</dbReference>
<comment type="caution">
    <text evidence="2">The sequence shown here is derived from an EMBL/GenBank/DDBJ whole genome shotgun (WGS) entry which is preliminary data.</text>
</comment>
<dbReference type="InterPro" id="IPR017927">
    <property type="entry name" value="FAD-bd_FR_type"/>
</dbReference>
<accession>A0A7Z0D986</accession>
<proteinExistence type="predicted"/>
<evidence type="ECO:0000313" key="2">
    <source>
        <dbReference type="EMBL" id="NYI71321.1"/>
    </source>
</evidence>
<dbReference type="GO" id="GO:0016491">
    <property type="term" value="F:oxidoreductase activity"/>
    <property type="evidence" value="ECO:0007669"/>
    <property type="project" value="InterPro"/>
</dbReference>
<dbReference type="PANTHER" id="PTHR30157:SF0">
    <property type="entry name" value="NADPH-DEPENDENT FERRIC-CHELATE REDUCTASE"/>
    <property type="match status" value="1"/>
</dbReference>
<protein>
    <submittedName>
        <fullName evidence="2">NADPH-dependent ferric siderophore reductase</fullName>
    </submittedName>
</protein>
<feature type="domain" description="FAD-binding FR-type" evidence="1">
    <location>
        <begin position="5"/>
        <end position="129"/>
    </location>
</feature>
<evidence type="ECO:0000259" key="1">
    <source>
        <dbReference type="PROSITE" id="PS51384"/>
    </source>
</evidence>
<dbReference type="EMBL" id="JACBZS010000001">
    <property type="protein sequence ID" value="NYI71321.1"/>
    <property type="molecule type" value="Genomic_DNA"/>
</dbReference>
<organism evidence="2 3">
    <name type="scientific">Naumannella cuiyingiana</name>
    <dbReference type="NCBI Taxonomy" id="1347891"/>
    <lineage>
        <taxon>Bacteria</taxon>
        <taxon>Bacillati</taxon>
        <taxon>Actinomycetota</taxon>
        <taxon>Actinomycetes</taxon>
        <taxon>Propionibacteriales</taxon>
        <taxon>Propionibacteriaceae</taxon>
        <taxon>Naumannella</taxon>
    </lineage>
</organism>
<sequence>MSKPYRIFRTEVLRAQRISPSFVRVTLAGPELAFCGATLLDQRVKLIFSTDPETLAGADDWYAAWRELPDERRPPMRTYTLRDVRPEAGEVDIDFACHGDAGPASRFALTAAPGQQVLLVGPDARVPGHDASGVAWQPGRARELLLVGDETAAPAICNILSVLPAEATGLAVIEVPHADDAQPVEAPDGVEVRWVARTGERVGDDATPHVLEWARQRTSGVPGEGVEETDRERDGLLIWEEASADEDRYAWLAGEAGWVTGLRRSLVNELGLPRKQLSFMGYWKDGVVAVG</sequence>
<dbReference type="SUPFAM" id="SSF63380">
    <property type="entry name" value="Riboflavin synthase domain-like"/>
    <property type="match status" value="1"/>
</dbReference>
<dbReference type="InterPro" id="IPR017938">
    <property type="entry name" value="Riboflavin_synthase-like_b-brl"/>
</dbReference>
<dbReference type="Proteomes" id="UP000527616">
    <property type="component" value="Unassembled WGS sequence"/>
</dbReference>
<dbReference type="InterPro" id="IPR039261">
    <property type="entry name" value="FNR_nucleotide-bd"/>
</dbReference>
<dbReference type="Gene3D" id="2.40.30.10">
    <property type="entry name" value="Translation factors"/>
    <property type="match status" value="1"/>
</dbReference>
<keyword evidence="3" id="KW-1185">Reference proteome</keyword>
<gene>
    <name evidence="2" type="ORF">GGQ54_001881</name>
</gene>
<dbReference type="InterPro" id="IPR007037">
    <property type="entry name" value="SIP_rossman_dom"/>
</dbReference>
<dbReference type="PROSITE" id="PS51384">
    <property type="entry name" value="FAD_FR"/>
    <property type="match status" value="1"/>
</dbReference>